<organism evidence="1 2">
    <name type="scientific">Kluyvera ascorbata</name>
    <dbReference type="NCBI Taxonomy" id="51288"/>
    <lineage>
        <taxon>Bacteria</taxon>
        <taxon>Pseudomonadati</taxon>
        <taxon>Pseudomonadota</taxon>
        <taxon>Gammaproteobacteria</taxon>
        <taxon>Enterobacterales</taxon>
        <taxon>Enterobacteriaceae</taxon>
        <taxon>Kluyvera</taxon>
    </lineage>
</organism>
<proteinExistence type="predicted"/>
<gene>
    <name evidence="1" type="ORF">EB837_13405</name>
</gene>
<dbReference type="AlphaFoldDB" id="A0A3N2S1S8"/>
<name>A0A3N2S1S8_9ENTR</name>
<accession>A0A3N2S1S8</accession>
<protein>
    <submittedName>
        <fullName evidence="1">Uncharacterized protein</fullName>
    </submittedName>
</protein>
<dbReference type="RefSeq" id="WP_123651561.1">
    <property type="nucleotide sequence ID" value="NZ_RHFN01000012.1"/>
</dbReference>
<evidence type="ECO:0000313" key="2">
    <source>
        <dbReference type="Proteomes" id="UP000268051"/>
    </source>
</evidence>
<evidence type="ECO:0000313" key="1">
    <source>
        <dbReference type="EMBL" id="ROU13468.1"/>
    </source>
</evidence>
<comment type="caution">
    <text evidence="1">The sequence shown here is derived from an EMBL/GenBank/DDBJ whole genome shotgun (WGS) entry which is preliminary data.</text>
</comment>
<dbReference type="EMBL" id="RHFN01000012">
    <property type="protein sequence ID" value="ROU13468.1"/>
    <property type="molecule type" value="Genomic_DNA"/>
</dbReference>
<sequence>MAEGLRMFYARHKDDKSLRIPVSEIRPEGREDLICEYCDARIEWVKPHKRNGKNISAFLRLKKHVAHNPQCQNIVKMAINALVARSRNIEDGKNIIDDDGSNFIFRMHVLTEASETAGKARRAFDEESDPDKKTVKRIRYQKTERRLSDYFNTATGVAKIRAKIEESIDKQSLSELVKIDYNGKKISWSDFFYDEERYPILFKKSPKIDHPVAILITVKNEKKHLKNQGGDFYGLNGEVCIIENDDKTKDYFSPSLTCHSSDIFDNLLPQDEILVVGKVKPSTRPWKEDITYKNIGINIVNKKQISHIKD</sequence>
<reference evidence="1 2" key="1">
    <citation type="submission" date="2018-10" db="EMBL/GenBank/DDBJ databases">
        <title>Horizontal transference of carbapenem resistance between Klebsiella pneumoniae and Kluyvera ascorbata during abdominal infection: a case report.</title>
        <authorList>
            <person name="Raro O.H.F."/>
            <person name="Lima-Morales D."/>
            <person name="Barth A.L."/>
            <person name="Paim T.G.S."/>
            <person name="Mott M.P."/>
            <person name="Riche C.V.W."/>
            <person name="Teixeira U.F."/>
            <person name="Waechter F."/>
            <person name="Dias C.A.G."/>
        </authorList>
    </citation>
    <scope>NUCLEOTIDE SEQUENCE [LARGE SCALE GENOMIC DNA]</scope>
    <source>
        <strain evidence="1 2">OT2</strain>
    </source>
</reference>
<dbReference type="Proteomes" id="UP000268051">
    <property type="component" value="Unassembled WGS sequence"/>
</dbReference>
<dbReference type="OrthoDB" id="6631120at2"/>